<feature type="region of interest" description="Disordered" evidence="1">
    <location>
        <begin position="98"/>
        <end position="117"/>
    </location>
</feature>
<keyword evidence="3" id="KW-1185">Reference proteome</keyword>
<reference evidence="2" key="2">
    <citation type="submission" date="2020-09" db="EMBL/GenBank/DDBJ databases">
        <authorList>
            <person name="Sun Q."/>
            <person name="Zhou Y."/>
        </authorList>
    </citation>
    <scope>NUCLEOTIDE SEQUENCE</scope>
    <source>
        <strain evidence="2">CGMCC 1.12921</strain>
    </source>
</reference>
<dbReference type="Gene3D" id="2.180.10.10">
    <property type="entry name" value="RHS repeat-associated core"/>
    <property type="match status" value="1"/>
</dbReference>
<dbReference type="EMBL" id="BMGH01000001">
    <property type="protein sequence ID" value="GGD05776.1"/>
    <property type="molecule type" value="Genomic_DNA"/>
</dbReference>
<feature type="compositionally biased region" description="Basic and acidic residues" evidence="1">
    <location>
        <begin position="104"/>
        <end position="117"/>
    </location>
</feature>
<reference evidence="2" key="1">
    <citation type="journal article" date="2014" name="Int. J. Syst. Evol. Microbiol.">
        <title>Complete genome sequence of Corynebacterium casei LMG S-19264T (=DSM 44701T), isolated from a smear-ripened cheese.</title>
        <authorList>
            <consortium name="US DOE Joint Genome Institute (JGI-PGF)"/>
            <person name="Walter F."/>
            <person name="Albersmeier A."/>
            <person name="Kalinowski J."/>
            <person name="Ruckert C."/>
        </authorList>
    </citation>
    <scope>NUCLEOTIDE SEQUENCE</scope>
    <source>
        <strain evidence="2">CGMCC 1.12921</strain>
    </source>
</reference>
<dbReference type="AlphaFoldDB" id="A0A8J2V2P3"/>
<dbReference type="Proteomes" id="UP000613582">
    <property type="component" value="Unassembled WGS sequence"/>
</dbReference>
<evidence type="ECO:0000256" key="1">
    <source>
        <dbReference type="SAM" id="MobiDB-lite"/>
    </source>
</evidence>
<sequence length="117" mass="12827">MVAEYNTSGTVLRRYIYGAGLDEVLCWYEGSGTGDKRWLTTDHLGSVTAITNSSGAAIAINTYDEYGLPESGNTGRFQYTGQIWIEGPHGRCRADGLVPCPDDSQDHLDRELQGPRL</sequence>
<proteinExistence type="predicted"/>
<name>A0A8J2V2P3_9PROT</name>
<gene>
    <name evidence="2" type="ORF">GCM10011342_13370</name>
</gene>
<organism evidence="2 3">
    <name type="scientific">Aquisalinus flavus</name>
    <dbReference type="NCBI Taxonomy" id="1526572"/>
    <lineage>
        <taxon>Bacteria</taxon>
        <taxon>Pseudomonadati</taxon>
        <taxon>Pseudomonadota</taxon>
        <taxon>Alphaproteobacteria</taxon>
        <taxon>Parvularculales</taxon>
        <taxon>Parvularculaceae</taxon>
        <taxon>Aquisalinus</taxon>
    </lineage>
</organism>
<dbReference type="RefSeq" id="WP_188481206.1">
    <property type="nucleotide sequence ID" value="NZ_BMGH01000001.1"/>
</dbReference>
<comment type="caution">
    <text evidence="2">The sequence shown here is derived from an EMBL/GenBank/DDBJ whole genome shotgun (WGS) entry which is preliminary data.</text>
</comment>
<accession>A0A8J2V2P3</accession>
<protein>
    <submittedName>
        <fullName evidence="2">Uncharacterized protein</fullName>
    </submittedName>
</protein>
<evidence type="ECO:0000313" key="3">
    <source>
        <dbReference type="Proteomes" id="UP000613582"/>
    </source>
</evidence>
<evidence type="ECO:0000313" key="2">
    <source>
        <dbReference type="EMBL" id="GGD05776.1"/>
    </source>
</evidence>